<dbReference type="RefSeq" id="WP_204891016.1">
    <property type="nucleotide sequence ID" value="NZ_JBHUFW010000004.1"/>
</dbReference>
<evidence type="ECO:0000256" key="2">
    <source>
        <dbReference type="ARBA" id="ARBA00022475"/>
    </source>
</evidence>
<accession>A0ABW4QED5</accession>
<dbReference type="EC" id="2.4.-.-" evidence="10"/>
<evidence type="ECO:0000256" key="3">
    <source>
        <dbReference type="ARBA" id="ARBA00022676"/>
    </source>
</evidence>
<feature type="transmembrane region" description="Helical" evidence="8">
    <location>
        <begin position="364"/>
        <end position="385"/>
    </location>
</feature>
<dbReference type="Proteomes" id="UP001597273">
    <property type="component" value="Unassembled WGS sequence"/>
</dbReference>
<dbReference type="InterPro" id="IPR050297">
    <property type="entry name" value="LipidA_mod_glycosyltrf_83"/>
</dbReference>
<evidence type="ECO:0000256" key="5">
    <source>
        <dbReference type="ARBA" id="ARBA00022692"/>
    </source>
</evidence>
<keyword evidence="11" id="KW-1185">Reference proteome</keyword>
<feature type="transmembrane region" description="Helical" evidence="8">
    <location>
        <begin position="171"/>
        <end position="200"/>
    </location>
</feature>
<evidence type="ECO:0000256" key="8">
    <source>
        <dbReference type="SAM" id="Phobius"/>
    </source>
</evidence>
<keyword evidence="5 8" id="KW-0812">Transmembrane</keyword>
<feature type="transmembrane region" description="Helical" evidence="8">
    <location>
        <begin position="212"/>
        <end position="228"/>
    </location>
</feature>
<comment type="subcellular location">
    <subcellularLocation>
        <location evidence="1">Cell membrane</location>
        <topology evidence="1">Multi-pass membrane protein</topology>
    </subcellularLocation>
</comment>
<feature type="domain" description="Glycosyltransferase RgtA/B/C/D-like" evidence="9">
    <location>
        <begin position="70"/>
        <end position="226"/>
    </location>
</feature>
<dbReference type="GO" id="GO:0016757">
    <property type="term" value="F:glycosyltransferase activity"/>
    <property type="evidence" value="ECO:0007669"/>
    <property type="project" value="UniProtKB-KW"/>
</dbReference>
<keyword evidence="3 10" id="KW-0328">Glycosyltransferase</keyword>
<sequence length="424" mass="48147">MFTKIKNLSPWLWVPVLAGFALRLAILIHYGPGLNLNSDDVFYIDSAKYLLAEGKLVYVDHTEPTVHIMPGLPFLIAGVFFFFGTGTAGLAAAKLLMILLGCVSIAGVYKIGERLFSPVAGSVAAMILALYVPIAVSDNLVATEAPTTAAFVLFVYFSLRLGDTYSMKDFFWVIGTYLFMIMFRPTVALFPLLLLVYLVFKAYPLKIAFKQFAIAAALLLLVLGPWWARNYIAYDAFIPLSGGAGNPMLLGTYQAHGYKYGPTSREVIAELVEKYPDASRYQQNIYQMEVAKERIERMREHNPEWLQETYTIKKFEIQWKAPFYWIEVFGITAEKVRAAYQVLIWTSVASFFLLLAFKLNRWRELLYLFLFFAYFTVMNNVYFAYPRYNQPLMPFAFLFIGGAAHVFGLAFSNSRQKKSSPSEI</sequence>
<organism evidence="10 11">
    <name type="scientific">Planococcus chinensis</name>
    <dbReference type="NCBI Taxonomy" id="272917"/>
    <lineage>
        <taxon>Bacteria</taxon>
        <taxon>Bacillati</taxon>
        <taxon>Bacillota</taxon>
        <taxon>Bacilli</taxon>
        <taxon>Bacillales</taxon>
        <taxon>Caryophanaceae</taxon>
        <taxon>Planococcus</taxon>
    </lineage>
</organism>
<keyword evidence="7 8" id="KW-0472">Membrane</keyword>
<evidence type="ECO:0000256" key="7">
    <source>
        <dbReference type="ARBA" id="ARBA00023136"/>
    </source>
</evidence>
<evidence type="ECO:0000256" key="4">
    <source>
        <dbReference type="ARBA" id="ARBA00022679"/>
    </source>
</evidence>
<feature type="transmembrane region" description="Helical" evidence="8">
    <location>
        <begin position="91"/>
        <end position="109"/>
    </location>
</feature>
<feature type="transmembrane region" description="Helical" evidence="8">
    <location>
        <begin position="338"/>
        <end position="357"/>
    </location>
</feature>
<feature type="transmembrane region" description="Helical" evidence="8">
    <location>
        <begin position="12"/>
        <end position="31"/>
    </location>
</feature>
<feature type="transmembrane region" description="Helical" evidence="8">
    <location>
        <begin position="391"/>
        <end position="411"/>
    </location>
</feature>
<comment type="caution">
    <text evidence="10">The sequence shown here is derived from an EMBL/GenBank/DDBJ whole genome shotgun (WGS) entry which is preliminary data.</text>
</comment>
<evidence type="ECO:0000313" key="10">
    <source>
        <dbReference type="EMBL" id="MFD1861926.1"/>
    </source>
</evidence>
<keyword evidence="6 8" id="KW-1133">Transmembrane helix</keyword>
<feature type="transmembrane region" description="Helical" evidence="8">
    <location>
        <begin position="115"/>
        <end position="134"/>
    </location>
</feature>
<name>A0ABW4QED5_9BACL</name>
<evidence type="ECO:0000256" key="1">
    <source>
        <dbReference type="ARBA" id="ARBA00004651"/>
    </source>
</evidence>
<dbReference type="EMBL" id="JBHUFW010000004">
    <property type="protein sequence ID" value="MFD1861926.1"/>
    <property type="molecule type" value="Genomic_DNA"/>
</dbReference>
<evidence type="ECO:0000313" key="11">
    <source>
        <dbReference type="Proteomes" id="UP001597273"/>
    </source>
</evidence>
<dbReference type="InterPro" id="IPR038731">
    <property type="entry name" value="RgtA/B/C-like"/>
</dbReference>
<protein>
    <submittedName>
        <fullName evidence="10">ArnT family glycosyltransferase</fullName>
        <ecNumber evidence="10">2.4.-.-</ecNumber>
    </submittedName>
</protein>
<gene>
    <name evidence="10" type="ORF">ACFSDB_03245</name>
</gene>
<dbReference type="PANTHER" id="PTHR33908:SF11">
    <property type="entry name" value="MEMBRANE PROTEIN"/>
    <property type="match status" value="1"/>
</dbReference>
<evidence type="ECO:0000259" key="9">
    <source>
        <dbReference type="Pfam" id="PF13231"/>
    </source>
</evidence>
<dbReference type="PANTHER" id="PTHR33908">
    <property type="entry name" value="MANNOSYLTRANSFERASE YKCB-RELATED"/>
    <property type="match status" value="1"/>
</dbReference>
<reference evidence="11" key="1">
    <citation type="journal article" date="2019" name="Int. J. Syst. Evol. Microbiol.">
        <title>The Global Catalogue of Microorganisms (GCM) 10K type strain sequencing project: providing services to taxonomists for standard genome sequencing and annotation.</title>
        <authorList>
            <consortium name="The Broad Institute Genomics Platform"/>
            <consortium name="The Broad Institute Genome Sequencing Center for Infectious Disease"/>
            <person name="Wu L."/>
            <person name="Ma J."/>
        </authorList>
    </citation>
    <scope>NUCLEOTIDE SEQUENCE [LARGE SCALE GENOMIC DNA]</scope>
    <source>
        <strain evidence="11">CGMCC 1.15475</strain>
    </source>
</reference>
<dbReference type="Pfam" id="PF13231">
    <property type="entry name" value="PMT_2"/>
    <property type="match status" value="1"/>
</dbReference>
<keyword evidence="4 10" id="KW-0808">Transferase</keyword>
<proteinExistence type="predicted"/>
<keyword evidence="2" id="KW-1003">Cell membrane</keyword>
<evidence type="ECO:0000256" key="6">
    <source>
        <dbReference type="ARBA" id="ARBA00022989"/>
    </source>
</evidence>